<dbReference type="InterPro" id="IPR007365">
    <property type="entry name" value="TFR-like_dimer_dom"/>
</dbReference>
<dbReference type="FunFam" id="3.50.30.30:FF:000045">
    <property type="entry name" value="Predicted protein"/>
    <property type="match status" value="1"/>
</dbReference>
<protein>
    <recommendedName>
        <fullName evidence="14">Aminopeptidase NAALADL1</fullName>
    </recommendedName>
    <alternativeName>
        <fullName evidence="15">N-acetylated-alpha-linked acidic dipeptidase-like protein</fullName>
    </alternativeName>
</protein>
<keyword evidence="17" id="KW-0472">Membrane</keyword>
<evidence type="ECO:0000256" key="2">
    <source>
        <dbReference type="ARBA" id="ARBA00004221"/>
    </source>
</evidence>
<feature type="coiled-coil region" evidence="16">
    <location>
        <begin position="638"/>
        <end position="690"/>
    </location>
</feature>
<dbReference type="FunFam" id="1.20.930.40:FF:000001">
    <property type="entry name" value="N-acetylated-alpha-linked acidic dipeptidase 2"/>
    <property type="match status" value="1"/>
</dbReference>
<dbReference type="Pfam" id="PF02225">
    <property type="entry name" value="PA"/>
    <property type="match status" value="1"/>
</dbReference>
<keyword evidence="6" id="KW-0479">Metal-binding</keyword>
<evidence type="ECO:0000256" key="12">
    <source>
        <dbReference type="ARBA" id="ARBA00023180"/>
    </source>
</evidence>
<dbReference type="InterPro" id="IPR039373">
    <property type="entry name" value="Peptidase_M28B"/>
</dbReference>
<evidence type="ECO:0000256" key="11">
    <source>
        <dbReference type="ARBA" id="ARBA00023157"/>
    </source>
</evidence>
<evidence type="ECO:0000256" key="7">
    <source>
        <dbReference type="ARBA" id="ARBA00022801"/>
    </source>
</evidence>
<comment type="similarity">
    <text evidence="3">Belongs to the peptidase M28 family. M28B subfamily.</text>
</comment>
<evidence type="ECO:0000256" key="10">
    <source>
        <dbReference type="ARBA" id="ARBA00023049"/>
    </source>
</evidence>
<dbReference type="InterPro" id="IPR046450">
    <property type="entry name" value="PA_dom_sf"/>
</dbReference>
<dbReference type="CDD" id="cd02121">
    <property type="entry name" value="PA_GCPII_like"/>
    <property type="match status" value="1"/>
</dbReference>
<dbReference type="Pfam" id="PF04389">
    <property type="entry name" value="Peptidase_M28"/>
    <property type="match status" value="1"/>
</dbReference>
<evidence type="ECO:0000256" key="17">
    <source>
        <dbReference type="SAM" id="Phobius"/>
    </source>
</evidence>
<keyword evidence="5" id="KW-0645">Protease</keyword>
<proteinExistence type="inferred from homology"/>
<reference evidence="22" key="1">
    <citation type="journal article" date="2010" name="Nature">
        <title>The Amphimedon queenslandica genome and the evolution of animal complexity.</title>
        <authorList>
            <person name="Srivastava M."/>
            <person name="Simakov O."/>
            <person name="Chapman J."/>
            <person name="Fahey B."/>
            <person name="Gauthier M.E."/>
            <person name="Mitros T."/>
            <person name="Richards G.S."/>
            <person name="Conaco C."/>
            <person name="Dacre M."/>
            <person name="Hellsten U."/>
            <person name="Larroux C."/>
            <person name="Putnam N.H."/>
            <person name="Stanke M."/>
            <person name="Adamska M."/>
            <person name="Darling A."/>
            <person name="Degnan S.M."/>
            <person name="Oakley T.H."/>
            <person name="Plachetzki D.C."/>
            <person name="Zhai Y."/>
            <person name="Adamski M."/>
            <person name="Calcino A."/>
            <person name="Cummins S.F."/>
            <person name="Goodstein D.M."/>
            <person name="Harris C."/>
            <person name="Jackson D.J."/>
            <person name="Leys S.P."/>
            <person name="Shu S."/>
            <person name="Woodcroft B.J."/>
            <person name="Vervoort M."/>
            <person name="Kosik K.S."/>
            <person name="Manning G."/>
            <person name="Degnan B.M."/>
            <person name="Rokhsar D.S."/>
        </authorList>
    </citation>
    <scope>NUCLEOTIDE SEQUENCE [LARGE SCALE GENOMIC DNA]</scope>
</reference>
<dbReference type="GO" id="GO:0006508">
    <property type="term" value="P:proteolysis"/>
    <property type="evidence" value="ECO:0007669"/>
    <property type="project" value="UniProtKB-KW"/>
</dbReference>
<accession>A0AAN0J2F9</accession>
<dbReference type="InterPro" id="IPR007484">
    <property type="entry name" value="Peptidase_M28"/>
</dbReference>
<evidence type="ECO:0000259" key="18">
    <source>
        <dbReference type="Pfam" id="PF02225"/>
    </source>
</evidence>
<feature type="domain" description="Peptidase M28" evidence="20">
    <location>
        <begin position="408"/>
        <end position="596"/>
    </location>
</feature>
<dbReference type="PANTHER" id="PTHR10404">
    <property type="entry name" value="N-ACETYLATED-ALPHA-LINKED ACIDIC DIPEPTIDASE"/>
    <property type="match status" value="1"/>
</dbReference>
<keyword evidence="12" id="KW-0325">Glycoprotein</keyword>
<evidence type="ECO:0000256" key="1">
    <source>
        <dbReference type="ARBA" id="ARBA00001947"/>
    </source>
</evidence>
<evidence type="ECO:0000259" key="20">
    <source>
        <dbReference type="Pfam" id="PF04389"/>
    </source>
</evidence>
<dbReference type="InterPro" id="IPR003137">
    <property type="entry name" value="PA_domain"/>
</dbReference>
<keyword evidence="9" id="KW-0106">Calcium</keyword>
<dbReference type="Gene3D" id="3.50.30.30">
    <property type="match status" value="1"/>
</dbReference>
<dbReference type="SUPFAM" id="SSF47672">
    <property type="entry name" value="Transferrin receptor-like dimerisation domain"/>
    <property type="match status" value="1"/>
</dbReference>
<dbReference type="FunFam" id="3.40.630.10:FF:000101">
    <property type="entry name" value="N-acetylated alpha-linked acidic dipeptidase like 1"/>
    <property type="match status" value="1"/>
</dbReference>
<keyword evidence="11" id="KW-1015">Disulfide bond</keyword>
<dbReference type="InterPro" id="IPR036757">
    <property type="entry name" value="TFR-like_dimer_dom_sf"/>
</dbReference>
<dbReference type="PANTHER" id="PTHR10404:SF77">
    <property type="entry name" value="GLUTAMATE CARBOXYPEPTIDASE 2 HOMOLOG"/>
    <property type="match status" value="1"/>
</dbReference>
<dbReference type="GO" id="GO:0016324">
    <property type="term" value="C:apical plasma membrane"/>
    <property type="evidence" value="ECO:0007669"/>
    <property type="project" value="UniProtKB-SubCell"/>
</dbReference>
<comment type="function">
    <text evidence="13">Aminopeptidase with broad substrate specificity. Has lower activity with substrates that have Asp or Glu in the P2' position, or Pro in the P3' position. Lacks activity with substrates that have both Pro in the P3' position and Asp or Glu in the P2' position. Lacks carboxypeptidase activity. Lacks dipeptidyl-peptidase IV type activity.</text>
</comment>
<evidence type="ECO:0000259" key="19">
    <source>
        <dbReference type="Pfam" id="PF04253"/>
    </source>
</evidence>
<dbReference type="RefSeq" id="XP_019850918.1">
    <property type="nucleotide sequence ID" value="XM_019995359.1"/>
</dbReference>
<evidence type="ECO:0000256" key="9">
    <source>
        <dbReference type="ARBA" id="ARBA00022837"/>
    </source>
</evidence>
<keyword evidence="17" id="KW-1133">Transmembrane helix</keyword>
<reference evidence="21" key="2">
    <citation type="submission" date="2024-06" db="UniProtKB">
        <authorList>
            <consortium name="EnsemblMetazoa"/>
        </authorList>
    </citation>
    <scope>IDENTIFICATION</scope>
</reference>
<comment type="cofactor">
    <cofactor evidence="1">
        <name>Zn(2+)</name>
        <dbReference type="ChEBI" id="CHEBI:29105"/>
    </cofactor>
</comment>
<dbReference type="Gene3D" id="3.40.630.10">
    <property type="entry name" value="Zn peptidases"/>
    <property type="match status" value="1"/>
</dbReference>
<keyword evidence="8" id="KW-0862">Zinc</keyword>
<evidence type="ECO:0000313" key="22">
    <source>
        <dbReference type="Proteomes" id="UP000007879"/>
    </source>
</evidence>
<dbReference type="Pfam" id="PF04253">
    <property type="entry name" value="TFR_dimer"/>
    <property type="match status" value="1"/>
</dbReference>
<dbReference type="KEGG" id="aqu:100639227"/>
<comment type="subcellular location">
    <subcellularLocation>
        <location evidence="2">Apical cell membrane</location>
    </subcellularLocation>
</comment>
<dbReference type="CDD" id="cd08022">
    <property type="entry name" value="M28_PSMA_like"/>
    <property type="match status" value="1"/>
</dbReference>
<name>A0AAN0J2F9_AMPQE</name>
<dbReference type="SUPFAM" id="SSF53187">
    <property type="entry name" value="Zn-dependent exopeptidases"/>
    <property type="match status" value="1"/>
</dbReference>
<keyword evidence="4" id="KW-0031">Aminopeptidase</keyword>
<dbReference type="AlphaFoldDB" id="A0AAN0J2F9"/>
<evidence type="ECO:0000313" key="21">
    <source>
        <dbReference type="EnsemblMetazoa" id="XP_019850918.1"/>
    </source>
</evidence>
<keyword evidence="10" id="KW-0482">Metalloprotease</keyword>
<dbReference type="GO" id="GO:0004180">
    <property type="term" value="F:carboxypeptidase activity"/>
    <property type="evidence" value="ECO:0007669"/>
    <property type="project" value="TreeGrafter"/>
</dbReference>
<feature type="domain" description="PA" evidence="18">
    <location>
        <begin position="224"/>
        <end position="312"/>
    </location>
</feature>
<evidence type="ECO:0000256" key="5">
    <source>
        <dbReference type="ARBA" id="ARBA00022670"/>
    </source>
</evidence>
<dbReference type="Proteomes" id="UP000007879">
    <property type="component" value="Unassembled WGS sequence"/>
</dbReference>
<dbReference type="GO" id="GO:0046872">
    <property type="term" value="F:metal ion binding"/>
    <property type="evidence" value="ECO:0007669"/>
    <property type="project" value="UniProtKB-KW"/>
</dbReference>
<evidence type="ECO:0000256" key="13">
    <source>
        <dbReference type="ARBA" id="ARBA00059290"/>
    </source>
</evidence>
<dbReference type="SUPFAM" id="SSF52025">
    <property type="entry name" value="PA domain"/>
    <property type="match status" value="1"/>
</dbReference>
<keyword evidence="17" id="KW-0812">Transmembrane</keyword>
<evidence type="ECO:0000256" key="8">
    <source>
        <dbReference type="ARBA" id="ARBA00022833"/>
    </source>
</evidence>
<evidence type="ECO:0000256" key="14">
    <source>
        <dbReference type="ARBA" id="ARBA00068168"/>
    </source>
</evidence>
<keyword evidence="16" id="KW-0175">Coiled coil</keyword>
<keyword evidence="22" id="KW-1185">Reference proteome</keyword>
<dbReference type="GeneID" id="100639227"/>
<dbReference type="GO" id="GO:0008237">
    <property type="term" value="F:metallopeptidase activity"/>
    <property type="evidence" value="ECO:0007669"/>
    <property type="project" value="UniProtKB-KW"/>
</dbReference>
<evidence type="ECO:0000256" key="3">
    <source>
        <dbReference type="ARBA" id="ARBA00005634"/>
    </source>
</evidence>
<evidence type="ECO:0000256" key="4">
    <source>
        <dbReference type="ARBA" id="ARBA00022438"/>
    </source>
</evidence>
<dbReference type="Gene3D" id="1.20.930.40">
    <property type="entry name" value="Transferrin receptor-like, dimerisation domain"/>
    <property type="match status" value="1"/>
</dbReference>
<sequence length="788" mass="87843">MELVKTVSIVKNDTEAEDLLLENKDSVTEFDVQDKDLSWKSRRREKTRNRLKCTLAVLAVVLLLCVSFGVGLILGWKLLHNDSPIGGGGQSNDYWRDYWGSTVATRSISQWIPGKLVAENIRNNLKTLTSKPHISGKDGNADVTDFLYNTYSQYQFDSVYTRNYSVLLSYVNRSNYNSLQLLDSTDGVLYTATSTIQETPLTDGENDTSVPPPFNAYSAPGEAKGPLVYVNYGRISDFQYLVYNLSLNLTGYVCIARYGRIFRGDKAHLAQRFGCSGLIIYSDPADYAPKNGPPVYPKGPSLPPGGVQRGSVMLINGDPLTPSIPAIDGVYRRTYEDFVKAGDGPAIPVQPISYGDAIHFMSQLDSIQSPDGWRGELDINYMIHQSDTNKNLTLLKVNNIFEIRTICNVFAVVYGSMEPDSLVLLGNHYDAWTFGAVDPNSGTAVILEVARVIDQLRSTGWRPGRTIVLCSWDSEEFGLIGSTEWVEDMEKFLVANAVAYLNVDEAVAGMDSLFVSSSPLLYDVLYNATKQVQCPCDDYSTLYDKWKSQYTSDEPRVYNLGAGTDHAAFVQRAGVTCSGMAYVGDYPVYHSVHDNYYWMTNFADPSMKYSVAMGELWTQIAMAIATTPIIPYNPVRYYERLLEMYNQLESEHGSALKQNNITTALLKETLDEFQKAAASLNATLAKYQNTTNLNIIRMLNKKLINIERAFILPEGLPGRPYLKHVIFAPSSVNSYSGASFPGVTDAIFNATSVKDWEFVHQQLDIVAIHIRYATQIMNQSGTEWIKTG</sequence>
<feature type="domain" description="Transferrin receptor-like dimerisation" evidence="19">
    <location>
        <begin position="666"/>
        <end position="777"/>
    </location>
</feature>
<organism evidence="21 22">
    <name type="scientific">Amphimedon queenslandica</name>
    <name type="common">Sponge</name>
    <dbReference type="NCBI Taxonomy" id="400682"/>
    <lineage>
        <taxon>Eukaryota</taxon>
        <taxon>Metazoa</taxon>
        <taxon>Porifera</taxon>
        <taxon>Demospongiae</taxon>
        <taxon>Heteroscleromorpha</taxon>
        <taxon>Haplosclerida</taxon>
        <taxon>Niphatidae</taxon>
        <taxon>Amphimedon</taxon>
    </lineage>
</organism>
<keyword evidence="7" id="KW-0378">Hydrolase</keyword>
<dbReference type="EnsemblMetazoa" id="XM_019995359.1">
    <property type="protein sequence ID" value="XP_019850918.1"/>
    <property type="gene ID" value="LOC100639227"/>
</dbReference>
<evidence type="ECO:0000256" key="15">
    <source>
        <dbReference type="ARBA" id="ARBA00081462"/>
    </source>
</evidence>
<evidence type="ECO:0000256" key="16">
    <source>
        <dbReference type="SAM" id="Coils"/>
    </source>
</evidence>
<evidence type="ECO:0000256" key="6">
    <source>
        <dbReference type="ARBA" id="ARBA00022723"/>
    </source>
</evidence>
<feature type="transmembrane region" description="Helical" evidence="17">
    <location>
        <begin position="53"/>
        <end position="76"/>
    </location>
</feature>
<dbReference type="GO" id="GO:0004177">
    <property type="term" value="F:aminopeptidase activity"/>
    <property type="evidence" value="ECO:0007669"/>
    <property type="project" value="UniProtKB-KW"/>
</dbReference>